<gene>
    <name evidence="1" type="ORF">Q4T40_06260</name>
</gene>
<sequence length="138" mass="14186">MKELSYNIADGGKEGVLKRAGALDKVLGPAGEIIEKSIDVDQFVKEVEAEALKNGDSPELARKKGIDAASKYTAYLLGVGGAAVLAGRASGYGPIIAGTTGTVAGTYAVKPLIKKHVLGKSGADYDSEVEEEPLHGGD</sequence>
<proteinExistence type="predicted"/>
<accession>A0ABU3NVJ4</accession>
<dbReference type="RefSeq" id="WP_413779373.1">
    <property type="nucleotide sequence ID" value="NZ_JAUOZS010000001.1"/>
</dbReference>
<dbReference type="Proteomes" id="UP001254848">
    <property type="component" value="Unassembled WGS sequence"/>
</dbReference>
<protein>
    <submittedName>
        <fullName evidence="1">Uncharacterized protein</fullName>
    </submittedName>
</protein>
<comment type="caution">
    <text evidence="1">The sequence shown here is derived from an EMBL/GenBank/DDBJ whole genome shotgun (WGS) entry which is preliminary data.</text>
</comment>
<keyword evidence="2" id="KW-1185">Reference proteome</keyword>
<evidence type="ECO:0000313" key="2">
    <source>
        <dbReference type="Proteomes" id="UP001254848"/>
    </source>
</evidence>
<dbReference type="EMBL" id="JAUOZS010000001">
    <property type="protein sequence ID" value="MDT8900840.1"/>
    <property type="molecule type" value="Genomic_DNA"/>
</dbReference>
<reference evidence="1 2" key="1">
    <citation type="submission" date="2023-07" db="EMBL/GenBank/DDBJ databases">
        <title>The novel representative of Negativicutes class, Anaeroselena agilis gen. nov. sp. nov.</title>
        <authorList>
            <person name="Prokofeva M.I."/>
            <person name="Elcheninov A.G."/>
            <person name="Klyukina A."/>
            <person name="Kublanov I.V."/>
            <person name="Frolov E.N."/>
            <person name="Podosokorskaya O.A."/>
        </authorList>
    </citation>
    <scope>NUCLEOTIDE SEQUENCE [LARGE SCALE GENOMIC DNA]</scope>
    <source>
        <strain evidence="1 2">4137-cl</strain>
    </source>
</reference>
<organism evidence="1 2">
    <name type="scientific">Anaeroselena agilis</name>
    <dbReference type="NCBI Taxonomy" id="3063788"/>
    <lineage>
        <taxon>Bacteria</taxon>
        <taxon>Bacillati</taxon>
        <taxon>Bacillota</taxon>
        <taxon>Negativicutes</taxon>
        <taxon>Acetonemataceae</taxon>
        <taxon>Anaeroselena</taxon>
    </lineage>
</organism>
<name>A0ABU3NVJ4_9FIRM</name>
<evidence type="ECO:0000313" key="1">
    <source>
        <dbReference type="EMBL" id="MDT8900840.1"/>
    </source>
</evidence>